<gene>
    <name evidence="2" type="ORF">AMORRO_LOCUS8863</name>
</gene>
<keyword evidence="3" id="KW-1185">Reference proteome</keyword>
<feature type="compositionally biased region" description="Polar residues" evidence="1">
    <location>
        <begin position="1438"/>
        <end position="1449"/>
    </location>
</feature>
<dbReference type="InterPro" id="IPR033228">
    <property type="entry name" value="SZT2"/>
</dbReference>
<feature type="region of interest" description="Disordered" evidence="1">
    <location>
        <begin position="1083"/>
        <end position="1137"/>
    </location>
</feature>
<dbReference type="PANTHER" id="PTHR14918">
    <property type="entry name" value="KICSTOR COMPLEX PROTEIN SZT2"/>
    <property type="match status" value="1"/>
</dbReference>
<dbReference type="EMBL" id="CAJVPV010008030">
    <property type="protein sequence ID" value="CAG8625753.1"/>
    <property type="molecule type" value="Genomic_DNA"/>
</dbReference>
<reference evidence="2" key="1">
    <citation type="submission" date="2021-06" db="EMBL/GenBank/DDBJ databases">
        <authorList>
            <person name="Kallberg Y."/>
            <person name="Tangrot J."/>
            <person name="Rosling A."/>
        </authorList>
    </citation>
    <scope>NUCLEOTIDE SEQUENCE</scope>
    <source>
        <strain evidence="2">CL551</strain>
    </source>
</reference>
<evidence type="ECO:0000256" key="1">
    <source>
        <dbReference type="SAM" id="MobiDB-lite"/>
    </source>
</evidence>
<comment type="caution">
    <text evidence="2">The sequence shown here is derived from an EMBL/GenBank/DDBJ whole genome shotgun (WGS) entry which is preliminary data.</text>
</comment>
<feature type="compositionally biased region" description="Basic and acidic residues" evidence="1">
    <location>
        <begin position="1422"/>
        <end position="1434"/>
    </location>
</feature>
<name>A0A9N9GU88_9GLOM</name>
<feature type="compositionally biased region" description="Basic and acidic residues" evidence="1">
    <location>
        <begin position="1112"/>
        <end position="1137"/>
    </location>
</feature>
<dbReference type="Proteomes" id="UP000789342">
    <property type="component" value="Unassembled WGS sequence"/>
</dbReference>
<feature type="region of interest" description="Disordered" evidence="1">
    <location>
        <begin position="1422"/>
        <end position="1449"/>
    </location>
</feature>
<evidence type="ECO:0000313" key="2">
    <source>
        <dbReference type="EMBL" id="CAG8625753.1"/>
    </source>
</evidence>
<evidence type="ECO:0000313" key="3">
    <source>
        <dbReference type="Proteomes" id="UP000789342"/>
    </source>
</evidence>
<dbReference type="PANTHER" id="PTHR14918:SF3">
    <property type="entry name" value="KICSTOR COMPLEX PROTEIN SZT2"/>
    <property type="match status" value="1"/>
</dbReference>
<feature type="compositionally biased region" description="Basic and acidic residues" evidence="1">
    <location>
        <begin position="1090"/>
        <end position="1105"/>
    </location>
</feature>
<sequence length="2023" mass="231913">DKNFDSIDHDFIADMKISDRDLLLLHISFERTLIKYTNWEIDTTKDICKGLFKEEINGLSTDETAATTIRVDDLQGSRCFVKLMSSNVFLLVFVPSLMTLLNEMIQKKGKYVEDKPCYLSLFIFLCERQKPLYGEPKEGPNSFQEGLLDLELSNPLGSSLKPRLIGGSVNKGTCNQADQQDQEVQENKFDRAIQIVSNLYARGFVKSIYSSILQKRKVKVEDFRMAIDACEQINLNIDITGYVNVHVLGGAEKEDANDVYQKFAAVLGHFFEPANFDGDGLEDTYYYYRIKKLSTDVIDNTDIFGNFLETFNCSENPLFIRLECIFRKPLSEHADSDPNPKEFKVAGYEVVRFPVASLPITYHCESEGRSYDFTPKSIGTDASPVESSDGTTATLRIICLALPRVEDIGEEDYGLERLFEKSDDDLFDKSDDRINSSLNLLTTDKREALIESIDRIDWLLKEEIMHELLKTQNVNRSVLAFIQKQLKKKGNPFVDFPTTFTVPLSFVRQDKGPVRFLQEFSKADMRPYSLNQVEDCFYISLDDEIPESLEVATLNADDSLGSTESQQVLVMETSNDEGADQNVNNGYASGLGISLTSRENMGDSGGAEMSPKKNIRHKQLFWLLLIPQETSIQVYFYSKAITAMERSRIMRHVRNCIVKISERVNRLILLEELNEKRLCSKYLVPPDDSTDYDPTSEEDDMQSNEGQLTKKFKVGQFSCPIIYRRALPLHFRVSPNAVLSIANDKLGPLSILNRKNMFVYSVDKNIVYIKLSEVETNETIENITEASPLINADAGNNGLAAPFVPRVAPRSRTVGRELVVDVFGLNVPGKESEEILKGLISSLETKVIPTATLPIMSSFLARNRNAALTKEDVEYILPIHRTPKNLWLGIPTSIKNIYAFLVYFNQNISGQISGYLKSLSGEEVAAVIKRHHESLYGIVGSDIDRSVDNERAPYDIRLREFSFYYNFSTRTPIELSVGEGIAGICLTLIDSDGRPVYELPSEQIYMGDNDMSDILKYISKEETILYDVNNKYDYRLFVELWTESTLNLDKLFEYMKKSFRQCLCDYFIEVAITQGLDREPENFVDNGTLDVDRDRSEDNQRRETSVDDYEELSAKGHEEEHPVDEYKEGIPVDDHDGTDIKETSAVEYIDPRVQEAFIKPSLELIGRAVDLENPTLVKLTVQLDMPSWMMDDFLNEVREVLSSVHHIFTPIILRTKPNASMVGEENVMYEIYRPKNSTLMKEKMKMDPHQYLIIAGLKELNQRYGLSEKIDDTQLESLMGTTDGAHSRKSSYASASQRHLLEEIMTHTITPSSDNRDNTKTFKLFRSCFLFMTIDGFGLSIYIYNWQKHSSDYVFTAMTKISDWQNKRIKLLNNVLHQKMGLFYHTNGFSFKAQPGLNAAKAAAPVTDWSLVNSLINDRFPPRPKLDERVDGTKKNPAPNNVESNENKKNQVSHNIELDVNQVLLTSMDLNEVLKETYIELFSENEQSSEGIDALKRHGMSFIEEWDRQNKVSLAHDNARNVYKKWKKRIEDNGEGSEKISRSDFEIIFRTSRLLHCDRAKVIFNEDVSDLYNDMISAFSNEYLTYLEDTGMQKLYGVDDGDSESVKSDKASDKFPTTFLLKALRGGTIICEVQIQKEIVFVTLHMLNRRYGKIRVVIPGSSSVGYDRESMRTFTEECGVIKKKIRVNNFIYDFHLRYIKQQLEKSTKNPLKFNIIEILRSISHNSNYVRHRVYHYIFSEESDLIPDGLFDYIVAHPHYFGLYPIIFGDKPIACFAKSVCGNSCSSELCDFRADKRFESTLSKEELIPCIMVLSLPPNTECVAGKIYIEYHVIAFHDNDGYSKSREDYQGKLKIRCCQKLESITRQAITYHRRDKLWDQLYTLNRNRTSHHINVEELKELIELCQTRELDTINSNFCHILTLSLNWTELLNFLLAYYSKESRELYVEQTRHLMILSPHDLFIHFILPPTVGSSGSERDGINKLMVNVICREVGQQNHEKVLDQFVADIKVTISHWLWRKLINA</sequence>
<protein>
    <submittedName>
        <fullName evidence="2">5175_t:CDS:1</fullName>
    </submittedName>
</protein>
<proteinExistence type="predicted"/>
<feature type="non-terminal residue" evidence="2">
    <location>
        <position position="2023"/>
    </location>
</feature>
<accession>A0A9N9GU88</accession>
<organism evidence="2 3">
    <name type="scientific">Acaulospora morrowiae</name>
    <dbReference type="NCBI Taxonomy" id="94023"/>
    <lineage>
        <taxon>Eukaryota</taxon>
        <taxon>Fungi</taxon>
        <taxon>Fungi incertae sedis</taxon>
        <taxon>Mucoromycota</taxon>
        <taxon>Glomeromycotina</taxon>
        <taxon>Glomeromycetes</taxon>
        <taxon>Diversisporales</taxon>
        <taxon>Acaulosporaceae</taxon>
        <taxon>Acaulospora</taxon>
    </lineage>
</organism>
<dbReference type="OrthoDB" id="43547at2759"/>
<dbReference type="GO" id="GO:0005777">
    <property type="term" value="C:peroxisome"/>
    <property type="evidence" value="ECO:0007669"/>
    <property type="project" value="InterPro"/>
</dbReference>